<dbReference type="OrthoDB" id="437369at2759"/>
<dbReference type="Pfam" id="PF07156">
    <property type="entry name" value="Prenylcys_lyase"/>
    <property type="match status" value="1"/>
</dbReference>
<keyword evidence="4 8" id="KW-0732">Signal</keyword>
<comment type="similarity">
    <text evidence="2">Belongs to the prenylcysteine oxidase family.</text>
</comment>
<dbReference type="GO" id="GO:0030327">
    <property type="term" value="P:prenylated protein catabolic process"/>
    <property type="evidence" value="ECO:0007669"/>
    <property type="project" value="TreeGrafter"/>
</dbReference>
<evidence type="ECO:0000313" key="11">
    <source>
        <dbReference type="Proteomes" id="UP000266188"/>
    </source>
</evidence>
<feature type="domain" description="Prenylcysteine lyase" evidence="9">
    <location>
        <begin position="149"/>
        <end position="532"/>
    </location>
</feature>
<dbReference type="Pfam" id="PF13450">
    <property type="entry name" value="NAD_binding_8"/>
    <property type="match status" value="1"/>
</dbReference>
<organism evidence="10 11">
    <name type="scientific">Aspergillus sclerotialis</name>
    <dbReference type="NCBI Taxonomy" id="2070753"/>
    <lineage>
        <taxon>Eukaryota</taxon>
        <taxon>Fungi</taxon>
        <taxon>Dikarya</taxon>
        <taxon>Ascomycota</taxon>
        <taxon>Pezizomycotina</taxon>
        <taxon>Eurotiomycetes</taxon>
        <taxon>Eurotiomycetidae</taxon>
        <taxon>Eurotiales</taxon>
        <taxon>Aspergillaceae</taxon>
        <taxon>Aspergillus</taxon>
        <taxon>Aspergillus subgen. Polypaecilum</taxon>
    </lineage>
</organism>
<evidence type="ECO:0000256" key="3">
    <source>
        <dbReference type="ARBA" id="ARBA00022630"/>
    </source>
</evidence>
<keyword evidence="7" id="KW-0325">Glycoprotein</keyword>
<dbReference type="Gene3D" id="3.50.50.60">
    <property type="entry name" value="FAD/NAD(P)-binding domain"/>
    <property type="match status" value="1"/>
</dbReference>
<evidence type="ECO:0000313" key="10">
    <source>
        <dbReference type="EMBL" id="RJE23463.1"/>
    </source>
</evidence>
<dbReference type="GO" id="GO:0030328">
    <property type="term" value="P:prenylcysteine catabolic process"/>
    <property type="evidence" value="ECO:0007669"/>
    <property type="project" value="InterPro"/>
</dbReference>
<name>A0A3A2ZMH6_9EURO</name>
<gene>
    <name evidence="10" type="ORF">PHISCL_04221</name>
</gene>
<feature type="signal peptide" evidence="8">
    <location>
        <begin position="1"/>
        <end position="24"/>
    </location>
</feature>
<evidence type="ECO:0000256" key="4">
    <source>
        <dbReference type="ARBA" id="ARBA00022729"/>
    </source>
</evidence>
<dbReference type="PANTHER" id="PTHR15944">
    <property type="entry name" value="FARNESYLCYSTEINE LYASE"/>
    <property type="match status" value="1"/>
</dbReference>
<reference evidence="11" key="1">
    <citation type="submission" date="2017-02" db="EMBL/GenBank/DDBJ databases">
        <authorList>
            <person name="Tafer H."/>
            <person name="Lopandic K."/>
        </authorList>
    </citation>
    <scope>NUCLEOTIDE SEQUENCE [LARGE SCALE GENOMIC DNA]</scope>
    <source>
        <strain evidence="11">CBS 366.77</strain>
    </source>
</reference>
<evidence type="ECO:0000256" key="5">
    <source>
        <dbReference type="ARBA" id="ARBA00022827"/>
    </source>
</evidence>
<evidence type="ECO:0000259" key="9">
    <source>
        <dbReference type="Pfam" id="PF07156"/>
    </source>
</evidence>
<evidence type="ECO:0000256" key="2">
    <source>
        <dbReference type="ARBA" id="ARBA00009967"/>
    </source>
</evidence>
<dbReference type="SUPFAM" id="SSF51905">
    <property type="entry name" value="FAD/NAD(P)-binding domain"/>
    <property type="match status" value="1"/>
</dbReference>
<keyword evidence="5" id="KW-0274">FAD</keyword>
<dbReference type="PIRSF" id="PIRSF036292">
    <property type="entry name" value="Prenylcysteine_oxidase"/>
    <property type="match status" value="1"/>
</dbReference>
<evidence type="ECO:0000256" key="8">
    <source>
        <dbReference type="SAM" id="SignalP"/>
    </source>
</evidence>
<dbReference type="InterPro" id="IPR036188">
    <property type="entry name" value="FAD/NAD-bd_sf"/>
</dbReference>
<dbReference type="EMBL" id="MVGC01000120">
    <property type="protein sequence ID" value="RJE23463.1"/>
    <property type="molecule type" value="Genomic_DNA"/>
</dbReference>
<evidence type="ECO:0000256" key="1">
    <source>
        <dbReference type="ARBA" id="ARBA00001974"/>
    </source>
</evidence>
<feature type="chain" id="PRO_5017451736" evidence="8">
    <location>
        <begin position="25"/>
        <end position="534"/>
    </location>
</feature>
<dbReference type="AlphaFoldDB" id="A0A3A2ZMH6"/>
<comment type="caution">
    <text evidence="10">The sequence shown here is derived from an EMBL/GenBank/DDBJ whole genome shotgun (WGS) entry which is preliminary data.</text>
</comment>
<accession>A0A3A2ZMH6</accession>
<dbReference type="GO" id="GO:0001735">
    <property type="term" value="F:prenylcysteine oxidase activity"/>
    <property type="evidence" value="ECO:0007669"/>
    <property type="project" value="InterPro"/>
</dbReference>
<keyword evidence="3" id="KW-0285">Flavoprotein</keyword>
<dbReference type="STRING" id="2070753.A0A3A2ZMH6"/>
<evidence type="ECO:0000256" key="6">
    <source>
        <dbReference type="ARBA" id="ARBA00023002"/>
    </source>
</evidence>
<keyword evidence="6" id="KW-0560">Oxidoreductase</keyword>
<protein>
    <submittedName>
        <fullName evidence="10">Prenylcysteine</fullName>
    </submittedName>
</protein>
<dbReference type="InterPro" id="IPR010795">
    <property type="entry name" value="Prenylcys_lyase"/>
</dbReference>
<dbReference type="PANTHER" id="PTHR15944:SF0">
    <property type="entry name" value="PRENYLCYSTEINE LYASE DOMAIN-CONTAINING PROTEIN"/>
    <property type="match status" value="1"/>
</dbReference>
<dbReference type="InterPro" id="IPR017046">
    <property type="entry name" value="Prenylcysteine_Oxase1"/>
</dbReference>
<proteinExistence type="inferred from homology"/>
<evidence type="ECO:0000256" key="7">
    <source>
        <dbReference type="ARBA" id="ARBA00023180"/>
    </source>
</evidence>
<dbReference type="Proteomes" id="UP000266188">
    <property type="component" value="Unassembled WGS sequence"/>
</dbReference>
<sequence>MGFRLFSLYYIAALLFAPFSYADGQVPLRAASTESTPKRVAIIGAGAAGSSASYHLRKYSDSTDRPLNITVFERSPYIGGRSTTVNVFDNPAYPIELGASIFVSVNTHLVNASREFGLNVRSASHSRPRESEDTLGIWDGTRFVFILKDSYGWWNIARLLWRYGLAPIRTQSLMKRTVGSFLKMYDEPNFPFKDIGTAAVELGLLDLTSSPGETYLEKNGISDDFAREIIQASTRVNYGQNLGLIHGLESMVCMATDGAMSVEGGNWKIFDGMLRAARASVRLSNAVTSIDRNADGTLTLASVPADSEGDEEKNIFDDVVLAGPMQYSNIAFNTPLERKPEDIPFVTLHVTLFSSPHKLSPKPFDLNDGNKVPETILTTLPKGMNLGSNWDGVGPAGFWSISTLQTVTPPSSRSFPNTEENENENENQNHYVYKIFSPHRPTASFIAQLLDLNITTPSESWISDLPKNDISWYHEKTWNPYPFLYPRVTFDEPSLAAGIWYTGGIESFISTMETSALMGRDVASLMARSWEERL</sequence>
<comment type="cofactor">
    <cofactor evidence="1">
        <name>FAD</name>
        <dbReference type="ChEBI" id="CHEBI:57692"/>
    </cofactor>
</comment>
<keyword evidence="11" id="KW-1185">Reference proteome</keyword>